<dbReference type="GO" id="GO:0006783">
    <property type="term" value="P:heme biosynthetic process"/>
    <property type="evidence" value="ECO:0007669"/>
    <property type="project" value="TreeGrafter"/>
</dbReference>
<organism evidence="2">
    <name type="scientific">Candidatus Moduliflexus flocculans</name>
    <dbReference type="NCBI Taxonomy" id="1499966"/>
    <lineage>
        <taxon>Bacteria</taxon>
        <taxon>Candidatus Moduliflexota</taxon>
        <taxon>Candidatus Moduliflexia</taxon>
        <taxon>Candidatus Moduliflexales</taxon>
        <taxon>Candidatus Moduliflexaceae</taxon>
    </lineage>
</organism>
<dbReference type="STRING" id="1499966.U14_05800"/>
<dbReference type="PANTHER" id="PTHR38030:SF2">
    <property type="entry name" value="PROTOPORPHYRINOGEN IX DEHYDROGENASE [QUINONE]"/>
    <property type="match status" value="1"/>
</dbReference>
<sequence length="153" mass="16899">MKNIILYTTRHGCTEKCINMLQPQLTGNTTIVNLNNQAAPNLDAFDTVILGGSIYAGKTQKALRQFAVEHLDQLLKKRVFLFLCCGTEAFQANFPEQLVQHATMKSVLGAELTIAKLGFFERLIVKVVSKGKGDFSNIHTAVIAEFAQKINEA</sequence>
<gene>
    <name evidence="2" type="ORF">U14_05800</name>
</gene>
<dbReference type="PANTHER" id="PTHR38030">
    <property type="entry name" value="PROTOPORPHYRINOGEN IX DEHYDROGENASE [MENAQUINONE]"/>
    <property type="match status" value="1"/>
</dbReference>
<evidence type="ECO:0000259" key="1">
    <source>
        <dbReference type="Pfam" id="PF12724"/>
    </source>
</evidence>
<reference evidence="2" key="1">
    <citation type="journal article" date="2015" name="PeerJ">
        <title>First genomic representation of candidate bacterial phylum KSB3 points to enhanced environmental sensing as a trigger of wastewater bulking.</title>
        <authorList>
            <person name="Sekiguchi Y."/>
            <person name="Ohashi A."/>
            <person name="Parks D.H."/>
            <person name="Yamauchi T."/>
            <person name="Tyson G.W."/>
            <person name="Hugenholtz P."/>
        </authorList>
    </citation>
    <scope>NUCLEOTIDE SEQUENCE [LARGE SCALE GENOMIC DNA]</scope>
</reference>
<dbReference type="HOGENOM" id="CLU_094839_2_0_0"/>
<evidence type="ECO:0000313" key="2">
    <source>
        <dbReference type="EMBL" id="GAK54513.1"/>
    </source>
</evidence>
<keyword evidence="3" id="KW-1185">Reference proteome</keyword>
<dbReference type="InterPro" id="IPR026816">
    <property type="entry name" value="Flavodoxin_dom"/>
</dbReference>
<dbReference type="Proteomes" id="UP000030700">
    <property type="component" value="Unassembled WGS sequence"/>
</dbReference>
<dbReference type="Gene3D" id="3.40.50.360">
    <property type="match status" value="1"/>
</dbReference>
<dbReference type="AlphaFoldDB" id="A0A081BSY2"/>
<dbReference type="InterPro" id="IPR029039">
    <property type="entry name" value="Flavoprotein-like_sf"/>
</dbReference>
<accession>A0A081BSY2</accession>
<dbReference type="GO" id="GO:0070819">
    <property type="term" value="F:menaquinone-dependent protoporphyrinogen oxidase activity"/>
    <property type="evidence" value="ECO:0007669"/>
    <property type="project" value="TreeGrafter"/>
</dbReference>
<dbReference type="GO" id="GO:0010181">
    <property type="term" value="F:FMN binding"/>
    <property type="evidence" value="ECO:0007669"/>
    <property type="project" value="TreeGrafter"/>
</dbReference>
<name>A0A081BSY2_9BACT</name>
<evidence type="ECO:0000313" key="3">
    <source>
        <dbReference type="Proteomes" id="UP000030700"/>
    </source>
</evidence>
<dbReference type="SUPFAM" id="SSF52218">
    <property type="entry name" value="Flavoproteins"/>
    <property type="match status" value="1"/>
</dbReference>
<dbReference type="EMBL" id="DF820461">
    <property type="protein sequence ID" value="GAK54513.1"/>
    <property type="molecule type" value="Genomic_DNA"/>
</dbReference>
<feature type="domain" description="Flavodoxin" evidence="1">
    <location>
        <begin position="4"/>
        <end position="136"/>
    </location>
</feature>
<protein>
    <submittedName>
        <fullName evidence="2">Flavodoxin</fullName>
    </submittedName>
</protein>
<dbReference type="InterPro" id="IPR052200">
    <property type="entry name" value="Protoporphyrinogen_IX_DH"/>
</dbReference>
<proteinExistence type="predicted"/>
<dbReference type="Pfam" id="PF12724">
    <property type="entry name" value="Flavodoxin_5"/>
    <property type="match status" value="1"/>
</dbReference>